<dbReference type="EMBL" id="JAGGKV010000013">
    <property type="protein sequence ID" value="MBP1965364.1"/>
    <property type="molecule type" value="Genomic_DNA"/>
</dbReference>
<keyword evidence="2" id="KW-1185">Reference proteome</keyword>
<dbReference type="Proteomes" id="UP001519344">
    <property type="component" value="Unassembled WGS sequence"/>
</dbReference>
<comment type="caution">
    <text evidence="1">The sequence shown here is derived from an EMBL/GenBank/DDBJ whole genome shotgun (WGS) entry which is preliminary data.</text>
</comment>
<dbReference type="RefSeq" id="WP_167058531.1">
    <property type="nucleotide sequence ID" value="NZ_JAAOZR010000018.1"/>
</dbReference>
<gene>
    <name evidence="1" type="ORF">J2Z65_004601</name>
</gene>
<accession>A0ABS4I5I2</accession>
<evidence type="ECO:0000313" key="2">
    <source>
        <dbReference type="Proteomes" id="UP001519344"/>
    </source>
</evidence>
<protein>
    <submittedName>
        <fullName evidence="1">Uncharacterized protein</fullName>
    </submittedName>
</protein>
<evidence type="ECO:0000313" key="1">
    <source>
        <dbReference type="EMBL" id="MBP1965364.1"/>
    </source>
</evidence>
<name>A0ABS4I5I2_9BACL</name>
<reference evidence="1 2" key="1">
    <citation type="submission" date="2021-03" db="EMBL/GenBank/DDBJ databases">
        <title>Genomic Encyclopedia of Type Strains, Phase IV (KMG-IV): sequencing the most valuable type-strain genomes for metagenomic binning, comparative biology and taxonomic classification.</title>
        <authorList>
            <person name="Goeker M."/>
        </authorList>
    </citation>
    <scope>NUCLEOTIDE SEQUENCE [LARGE SCALE GENOMIC DNA]</scope>
    <source>
        <strain evidence="1 2">DSM 24950</strain>
    </source>
</reference>
<sequence length="83" mass="8810">MRDIGSSANECDTIVNANGLNENVGLVTLSNTETGSSYVTVRPQTQGGVRLTGKATDGVTNSLVKKLQKTYETSTSDRNCARN</sequence>
<organism evidence="1 2">
    <name type="scientific">Paenibacillus aceris</name>
    <dbReference type="NCBI Taxonomy" id="869555"/>
    <lineage>
        <taxon>Bacteria</taxon>
        <taxon>Bacillati</taxon>
        <taxon>Bacillota</taxon>
        <taxon>Bacilli</taxon>
        <taxon>Bacillales</taxon>
        <taxon>Paenibacillaceae</taxon>
        <taxon>Paenibacillus</taxon>
    </lineage>
</organism>
<proteinExistence type="predicted"/>